<evidence type="ECO:0000256" key="1">
    <source>
        <dbReference type="SAM" id="MobiDB-lite"/>
    </source>
</evidence>
<reference evidence="3 4" key="1">
    <citation type="submission" date="2016-09" db="EMBL/GenBank/DDBJ databases">
        <title>Extensive genetic diversity and differential bi-allelic expression allows diatom success in the polar Southern Ocean.</title>
        <authorList>
            <consortium name="DOE Joint Genome Institute"/>
            <person name="Mock T."/>
            <person name="Otillar R.P."/>
            <person name="Strauss J."/>
            <person name="Dupont C."/>
            <person name="Frickenhaus S."/>
            <person name="Maumus F."/>
            <person name="Mcmullan M."/>
            <person name="Sanges R."/>
            <person name="Schmutz J."/>
            <person name="Toseland A."/>
            <person name="Valas R."/>
            <person name="Veluchamy A."/>
            <person name="Ward B.J."/>
            <person name="Allen A."/>
            <person name="Barry K."/>
            <person name="Falciatore A."/>
            <person name="Ferrante M."/>
            <person name="Fortunato A.E."/>
            <person name="Gloeckner G."/>
            <person name="Gruber A."/>
            <person name="Hipkin R."/>
            <person name="Janech M."/>
            <person name="Kroth P."/>
            <person name="Leese F."/>
            <person name="Lindquist E."/>
            <person name="Lyon B.R."/>
            <person name="Martin J."/>
            <person name="Mayer C."/>
            <person name="Parker M."/>
            <person name="Quesneville H."/>
            <person name="Raymond J."/>
            <person name="Uhlig C."/>
            <person name="Valentin K.U."/>
            <person name="Worden A.Z."/>
            <person name="Armbrust E.V."/>
            <person name="Bowler C."/>
            <person name="Green B."/>
            <person name="Moulton V."/>
            <person name="Van Oosterhout C."/>
            <person name="Grigoriev I."/>
        </authorList>
    </citation>
    <scope>NUCLEOTIDE SEQUENCE [LARGE SCALE GENOMIC DNA]</scope>
    <source>
        <strain evidence="3 4">CCMP1102</strain>
    </source>
</reference>
<gene>
    <name evidence="3" type="ORF">FRACYDRAFT_271594</name>
</gene>
<dbReference type="Proteomes" id="UP000095751">
    <property type="component" value="Unassembled WGS sequence"/>
</dbReference>
<dbReference type="InterPro" id="IPR038765">
    <property type="entry name" value="Papain-like_cys_pep_sf"/>
</dbReference>
<sequence length="386" mass="44137">MDIEVEEVEEEEEISTKECDDSTPDVNDDNNMNKSQCNAKMARSKSFSEFMFSDIENLLYEDSNKSSRRLSATALTSLDRGGGEEDESPKKYKLAGGRMSTIGIELTPYIDEEDNDDDENFNVTDTTNLDNKNNLYQIPGVDDTDIEMQLMKDKQEEEEEDDSDDDDESSRSPTSSFTTEVRVCLTCESCKFRRSHVETYLHLSIEIGSECLSIEDGLRKFIVDVSPDYTSISYRKDQSDVSFEERMELEHVDDNDDTDDEEGRIQDFLSLDAVTFPKGAAYEIRSVVNHIGSSASCGHYTGDAKKEYNDNGNDDSIDNKLDNCCSDDHVDNDDDNRNNEEREKDQHQQQRQWTRFNDTYVSKISSREAVHDTSQTAYMIMYELVV</sequence>
<dbReference type="GO" id="GO:0004843">
    <property type="term" value="F:cysteine-type deubiquitinase activity"/>
    <property type="evidence" value="ECO:0007669"/>
    <property type="project" value="InterPro"/>
</dbReference>
<dbReference type="InParanoid" id="A0A1E7ES10"/>
<dbReference type="CDD" id="cd02257">
    <property type="entry name" value="Peptidase_C19"/>
    <property type="match status" value="1"/>
</dbReference>
<name>A0A1E7ES10_9STRA</name>
<feature type="region of interest" description="Disordered" evidence="1">
    <location>
        <begin position="113"/>
        <end position="175"/>
    </location>
</feature>
<feature type="region of interest" description="Disordered" evidence="1">
    <location>
        <begin position="319"/>
        <end position="352"/>
    </location>
</feature>
<keyword evidence="4" id="KW-1185">Reference proteome</keyword>
<dbReference type="EMBL" id="KV784378">
    <property type="protein sequence ID" value="OEU08810.1"/>
    <property type="molecule type" value="Genomic_DNA"/>
</dbReference>
<feature type="compositionally biased region" description="Low complexity" evidence="1">
    <location>
        <begin position="121"/>
        <end position="135"/>
    </location>
</feature>
<feature type="domain" description="USP" evidence="2">
    <location>
        <begin position="1"/>
        <end position="385"/>
    </location>
</feature>
<dbReference type="Pfam" id="PF00443">
    <property type="entry name" value="UCH"/>
    <property type="match status" value="1"/>
</dbReference>
<feature type="compositionally biased region" description="Acidic residues" evidence="1">
    <location>
        <begin position="156"/>
        <end position="168"/>
    </location>
</feature>
<dbReference type="OrthoDB" id="289038at2759"/>
<feature type="region of interest" description="Disordered" evidence="1">
    <location>
        <begin position="1"/>
        <end position="36"/>
    </location>
</feature>
<dbReference type="KEGG" id="fcy:FRACYDRAFT_271594"/>
<dbReference type="Gene3D" id="3.90.70.10">
    <property type="entry name" value="Cysteine proteinases"/>
    <property type="match status" value="1"/>
</dbReference>
<dbReference type="SUPFAM" id="SSF54001">
    <property type="entry name" value="Cysteine proteinases"/>
    <property type="match status" value="1"/>
</dbReference>
<dbReference type="PROSITE" id="PS50235">
    <property type="entry name" value="USP_3"/>
    <property type="match status" value="1"/>
</dbReference>
<protein>
    <submittedName>
        <fullName evidence="3">Cysteine proteinase</fullName>
    </submittedName>
</protein>
<feature type="compositionally biased region" description="Acidic residues" evidence="1">
    <location>
        <begin position="1"/>
        <end position="13"/>
    </location>
</feature>
<feature type="compositionally biased region" description="Basic and acidic residues" evidence="1">
    <location>
        <begin position="319"/>
        <end position="348"/>
    </location>
</feature>
<dbReference type="AlphaFoldDB" id="A0A1E7ES10"/>
<proteinExistence type="predicted"/>
<dbReference type="GO" id="GO:0016579">
    <property type="term" value="P:protein deubiquitination"/>
    <property type="evidence" value="ECO:0007669"/>
    <property type="project" value="InterPro"/>
</dbReference>
<accession>A0A1E7ES10</accession>
<organism evidence="3 4">
    <name type="scientific">Fragilariopsis cylindrus CCMP1102</name>
    <dbReference type="NCBI Taxonomy" id="635003"/>
    <lineage>
        <taxon>Eukaryota</taxon>
        <taxon>Sar</taxon>
        <taxon>Stramenopiles</taxon>
        <taxon>Ochrophyta</taxon>
        <taxon>Bacillariophyta</taxon>
        <taxon>Bacillariophyceae</taxon>
        <taxon>Bacillariophycidae</taxon>
        <taxon>Bacillariales</taxon>
        <taxon>Bacillariaceae</taxon>
        <taxon>Fragilariopsis</taxon>
    </lineage>
</organism>
<evidence type="ECO:0000313" key="4">
    <source>
        <dbReference type="Proteomes" id="UP000095751"/>
    </source>
</evidence>
<evidence type="ECO:0000313" key="3">
    <source>
        <dbReference type="EMBL" id="OEU08810.1"/>
    </source>
</evidence>
<evidence type="ECO:0000259" key="2">
    <source>
        <dbReference type="PROSITE" id="PS50235"/>
    </source>
</evidence>
<dbReference type="InterPro" id="IPR028889">
    <property type="entry name" value="USP"/>
</dbReference>
<dbReference type="InterPro" id="IPR001394">
    <property type="entry name" value="Peptidase_C19_UCH"/>
</dbReference>